<dbReference type="Proteomes" id="UP001454036">
    <property type="component" value="Unassembled WGS sequence"/>
</dbReference>
<dbReference type="PROSITE" id="PS51035">
    <property type="entry name" value="BAG"/>
    <property type="match status" value="1"/>
</dbReference>
<dbReference type="SMART" id="SM00264">
    <property type="entry name" value="BAG"/>
    <property type="match status" value="1"/>
</dbReference>
<evidence type="ECO:0000256" key="1">
    <source>
        <dbReference type="ARBA" id="ARBA00023186"/>
    </source>
</evidence>
<dbReference type="GO" id="GO:0051087">
    <property type="term" value="F:protein-folding chaperone binding"/>
    <property type="evidence" value="ECO:0007669"/>
    <property type="project" value="InterPro"/>
</dbReference>
<dbReference type="GO" id="GO:0005737">
    <property type="term" value="C:cytoplasm"/>
    <property type="evidence" value="ECO:0007669"/>
    <property type="project" value="TreeGrafter"/>
</dbReference>
<evidence type="ECO:0000259" key="4">
    <source>
        <dbReference type="PROSITE" id="PS51035"/>
    </source>
</evidence>
<dbReference type="Gene3D" id="1.20.58.120">
    <property type="entry name" value="BAG domain"/>
    <property type="match status" value="1"/>
</dbReference>
<dbReference type="PANTHER" id="PTHR12329">
    <property type="entry name" value="BCL2-ASSOCIATED ATHANOGENE"/>
    <property type="match status" value="1"/>
</dbReference>
<dbReference type="GO" id="GO:0050821">
    <property type="term" value="P:protein stabilization"/>
    <property type="evidence" value="ECO:0007669"/>
    <property type="project" value="TreeGrafter"/>
</dbReference>
<dbReference type="AlphaFoldDB" id="A0AAV3P0F0"/>
<name>A0AAV3P0F0_LITER</name>
<keyword evidence="1" id="KW-0143">Chaperone</keyword>
<dbReference type="SMART" id="SM00213">
    <property type="entry name" value="UBQ"/>
    <property type="match status" value="1"/>
</dbReference>
<dbReference type="PROSITE" id="PS50053">
    <property type="entry name" value="UBIQUITIN_2"/>
    <property type="match status" value="1"/>
</dbReference>
<dbReference type="Gene3D" id="3.10.20.90">
    <property type="entry name" value="Phosphatidylinositol 3-kinase Catalytic Subunit, Chain A, domain 1"/>
    <property type="match status" value="1"/>
</dbReference>
<dbReference type="SUPFAM" id="SSF63491">
    <property type="entry name" value="BAG domain"/>
    <property type="match status" value="1"/>
</dbReference>
<feature type="compositionally biased region" description="Low complexity" evidence="2">
    <location>
        <begin position="207"/>
        <end position="218"/>
    </location>
</feature>
<feature type="domain" description="Ubiquitin-like" evidence="3">
    <location>
        <begin position="5"/>
        <end position="78"/>
    </location>
</feature>
<protein>
    <submittedName>
        <fullName evidence="5">Chaperone</fullName>
    </submittedName>
</protein>
<evidence type="ECO:0000313" key="5">
    <source>
        <dbReference type="EMBL" id="GAA0144602.1"/>
    </source>
</evidence>
<evidence type="ECO:0000259" key="3">
    <source>
        <dbReference type="PROSITE" id="PS50053"/>
    </source>
</evidence>
<accession>A0AAV3P0F0</accession>
<organism evidence="5 6">
    <name type="scientific">Lithospermum erythrorhizon</name>
    <name type="common">Purple gromwell</name>
    <name type="synonym">Lithospermum officinale var. erythrorhizon</name>
    <dbReference type="NCBI Taxonomy" id="34254"/>
    <lineage>
        <taxon>Eukaryota</taxon>
        <taxon>Viridiplantae</taxon>
        <taxon>Streptophyta</taxon>
        <taxon>Embryophyta</taxon>
        <taxon>Tracheophyta</taxon>
        <taxon>Spermatophyta</taxon>
        <taxon>Magnoliopsida</taxon>
        <taxon>eudicotyledons</taxon>
        <taxon>Gunneridae</taxon>
        <taxon>Pentapetalae</taxon>
        <taxon>asterids</taxon>
        <taxon>lamiids</taxon>
        <taxon>Boraginales</taxon>
        <taxon>Boraginaceae</taxon>
        <taxon>Boraginoideae</taxon>
        <taxon>Lithospermeae</taxon>
        <taxon>Lithospermum</taxon>
    </lineage>
</organism>
<dbReference type="InterPro" id="IPR000626">
    <property type="entry name" value="Ubiquitin-like_dom"/>
</dbReference>
<keyword evidence="6" id="KW-1185">Reference proteome</keyword>
<dbReference type="InterPro" id="IPR039773">
    <property type="entry name" value="BAG_chaperone_regulator"/>
</dbReference>
<feature type="region of interest" description="Disordered" evidence="2">
    <location>
        <begin position="176"/>
        <end position="228"/>
    </location>
</feature>
<dbReference type="Pfam" id="PF00240">
    <property type="entry name" value="ubiquitin"/>
    <property type="match status" value="1"/>
</dbReference>
<dbReference type="InterPro" id="IPR029071">
    <property type="entry name" value="Ubiquitin-like_domsf"/>
</dbReference>
<evidence type="ECO:0000313" key="6">
    <source>
        <dbReference type="Proteomes" id="UP001454036"/>
    </source>
</evidence>
<dbReference type="InterPro" id="IPR036533">
    <property type="entry name" value="BAG_dom_sf"/>
</dbReference>
<gene>
    <name evidence="5" type="ORF">LIER_05006</name>
</gene>
<dbReference type="PANTHER" id="PTHR12329:SF49">
    <property type="entry name" value="BAG FAMILY MOLECULAR CHAPERONE REGULATOR 4-LIKE ISOFORM X1"/>
    <property type="match status" value="1"/>
</dbReference>
<feature type="domain" description="BAG" evidence="4">
    <location>
        <begin position="100"/>
        <end position="178"/>
    </location>
</feature>
<evidence type="ECO:0000256" key="2">
    <source>
        <dbReference type="SAM" id="MobiDB-lite"/>
    </source>
</evidence>
<feature type="compositionally biased region" description="Polar residues" evidence="2">
    <location>
        <begin position="180"/>
        <end position="193"/>
    </location>
</feature>
<dbReference type="SUPFAM" id="SSF54236">
    <property type="entry name" value="Ubiquitin-like"/>
    <property type="match status" value="1"/>
</dbReference>
<dbReference type="Pfam" id="PF02179">
    <property type="entry name" value="BAG"/>
    <property type="match status" value="1"/>
</dbReference>
<reference evidence="5 6" key="1">
    <citation type="submission" date="2024-01" db="EMBL/GenBank/DDBJ databases">
        <title>The complete chloroplast genome sequence of Lithospermum erythrorhizon: insights into the phylogenetic relationship among Boraginaceae species and the maternal lineages of purple gromwells.</title>
        <authorList>
            <person name="Okada T."/>
            <person name="Watanabe K."/>
        </authorList>
    </citation>
    <scope>NUCLEOTIDE SEQUENCE [LARGE SCALE GENOMIC DNA]</scope>
</reference>
<comment type="caution">
    <text evidence="5">The sequence shown here is derived from an EMBL/GenBank/DDBJ whole genome shotgun (WGS) entry which is preliminary data.</text>
</comment>
<proteinExistence type="predicted"/>
<sequence length="228" mass="25198">MKGSDELKIKVSFDSNQLDLCVPSHFTFGDLKQVVAQELGVEPQVQKLLFRGIEKDDHDHLSMVGVKDNSKILLMVDKSLKKQNHEEVMAPNEVSIGEAAVAEVREEVDNLSGQVLALEAVIQSGTKVDEKDIVYVTEMLMRQLLKLDGIEAQGEGKLQRKIEVRRVQSLVDKMDHLKAKNSNPNGNDNSTAPVITPCETFKSGVGSPNSPTSIPTSSKVTKDWEQFD</sequence>
<dbReference type="GO" id="GO:0000774">
    <property type="term" value="F:adenyl-nucleotide exchange factor activity"/>
    <property type="evidence" value="ECO:0007669"/>
    <property type="project" value="TreeGrafter"/>
</dbReference>
<dbReference type="EMBL" id="BAABME010000667">
    <property type="protein sequence ID" value="GAA0144602.1"/>
    <property type="molecule type" value="Genomic_DNA"/>
</dbReference>
<dbReference type="InterPro" id="IPR003103">
    <property type="entry name" value="BAG_domain"/>
</dbReference>